<name>A0A395NN44_TRIAR</name>
<dbReference type="PANTHER" id="PTHR43563:SF14">
    <property type="entry name" value="AMINE OXIDASE"/>
    <property type="match status" value="1"/>
</dbReference>
<dbReference type="PANTHER" id="PTHR43563">
    <property type="entry name" value="AMINE OXIDASE"/>
    <property type="match status" value="1"/>
</dbReference>
<dbReference type="Proteomes" id="UP000266272">
    <property type="component" value="Unassembled WGS sequence"/>
</dbReference>
<reference evidence="8 9" key="1">
    <citation type="journal article" date="2018" name="PLoS Pathog.">
        <title>Evolution of structural diversity of trichothecenes, a family of toxins produced by plant pathogenic and entomopathogenic fungi.</title>
        <authorList>
            <person name="Proctor R.H."/>
            <person name="McCormick S.P."/>
            <person name="Kim H.S."/>
            <person name="Cardoza R.E."/>
            <person name="Stanley A.M."/>
            <person name="Lindo L."/>
            <person name="Kelly A."/>
            <person name="Brown D.W."/>
            <person name="Lee T."/>
            <person name="Vaughan M.M."/>
            <person name="Alexander N.J."/>
            <person name="Busman M."/>
            <person name="Gutierrez S."/>
        </authorList>
    </citation>
    <scope>NUCLEOTIDE SEQUENCE [LARGE SCALE GENOMIC DNA]</scope>
    <source>
        <strain evidence="8 9">IBT 40837</strain>
    </source>
</reference>
<accession>A0A395NN44</accession>
<comment type="caution">
    <text evidence="8">The sequence shown here is derived from an EMBL/GenBank/DDBJ whole genome shotgun (WGS) entry which is preliminary data.</text>
</comment>
<dbReference type="Gene3D" id="3.50.50.60">
    <property type="entry name" value="FAD/NAD(P)-binding domain"/>
    <property type="match status" value="1"/>
</dbReference>
<dbReference type="CDD" id="cd00448">
    <property type="entry name" value="YjgF_YER057c_UK114_family"/>
    <property type="match status" value="1"/>
</dbReference>
<dbReference type="SUPFAM" id="SSF54373">
    <property type="entry name" value="FAD-linked reductases, C-terminal domain"/>
    <property type="match status" value="1"/>
</dbReference>
<dbReference type="Pfam" id="PF01593">
    <property type="entry name" value="Amino_oxidase"/>
    <property type="match status" value="1"/>
</dbReference>
<feature type="binding site" evidence="5">
    <location>
        <position position="409"/>
    </location>
    <ligand>
        <name>FAD</name>
        <dbReference type="ChEBI" id="CHEBI:57692"/>
    </ligand>
</feature>
<dbReference type="Pfam" id="PF01042">
    <property type="entry name" value="Ribonuc_L-PSP"/>
    <property type="match status" value="1"/>
</dbReference>
<dbReference type="Gene3D" id="3.30.1330.40">
    <property type="entry name" value="RutC-like"/>
    <property type="match status" value="1"/>
</dbReference>
<dbReference type="InterPro" id="IPR035959">
    <property type="entry name" value="RutC-like_sf"/>
</dbReference>
<feature type="domain" description="Amine oxidase" evidence="7">
    <location>
        <begin position="182"/>
        <end position="629"/>
    </location>
</feature>
<evidence type="ECO:0000256" key="1">
    <source>
        <dbReference type="ARBA" id="ARBA00001974"/>
    </source>
</evidence>
<dbReference type="InterPro" id="IPR001613">
    <property type="entry name" value="Flavin_amine_oxidase"/>
</dbReference>
<dbReference type="Gene3D" id="3.90.660.10">
    <property type="match status" value="1"/>
</dbReference>
<evidence type="ECO:0000313" key="9">
    <source>
        <dbReference type="Proteomes" id="UP000266272"/>
    </source>
</evidence>
<evidence type="ECO:0000256" key="6">
    <source>
        <dbReference type="RuleBase" id="RU362067"/>
    </source>
</evidence>
<comment type="cofactor">
    <cofactor evidence="1 6">
        <name>FAD</name>
        <dbReference type="ChEBI" id="CHEBI:57692"/>
    </cofactor>
</comment>
<dbReference type="InterPro" id="IPR006175">
    <property type="entry name" value="YjgF/YER057c/UK114"/>
</dbReference>
<dbReference type="SUPFAM" id="SSF55298">
    <property type="entry name" value="YjgF-like"/>
    <property type="match status" value="1"/>
</dbReference>
<dbReference type="InterPro" id="IPR050703">
    <property type="entry name" value="Flavin_MAO"/>
</dbReference>
<keyword evidence="6" id="KW-0285">Flavoprotein</keyword>
<protein>
    <recommendedName>
        <fullName evidence="6">Amine oxidase</fullName>
        <ecNumber evidence="6">1.4.3.-</ecNumber>
    </recommendedName>
</protein>
<keyword evidence="3 6" id="KW-0560">Oxidoreductase</keyword>
<keyword evidence="9" id="KW-1185">Reference proteome</keyword>
<evidence type="ECO:0000256" key="2">
    <source>
        <dbReference type="ARBA" id="ARBA00005995"/>
    </source>
</evidence>
<evidence type="ECO:0000256" key="5">
    <source>
        <dbReference type="PIRSR" id="PIRSR601613-1"/>
    </source>
</evidence>
<evidence type="ECO:0000313" key="8">
    <source>
        <dbReference type="EMBL" id="RFU77500.1"/>
    </source>
</evidence>
<gene>
    <name evidence="8" type="ORF">TARUN_4714</name>
</gene>
<feature type="binding site" evidence="5">
    <location>
        <position position="183"/>
    </location>
    <ligand>
        <name>FAD</name>
        <dbReference type="ChEBI" id="CHEBI:57692"/>
    </ligand>
</feature>
<dbReference type="InterPro" id="IPR002937">
    <property type="entry name" value="Amino_oxidase"/>
</dbReference>
<evidence type="ECO:0000259" key="7">
    <source>
        <dbReference type="Pfam" id="PF01593"/>
    </source>
</evidence>
<feature type="binding site" evidence="5">
    <location>
        <position position="516"/>
    </location>
    <ligand>
        <name>substrate</name>
    </ligand>
</feature>
<dbReference type="STRING" id="490622.A0A395NN44"/>
<dbReference type="EMBL" id="PXOA01000278">
    <property type="protein sequence ID" value="RFU77500.1"/>
    <property type="molecule type" value="Genomic_DNA"/>
</dbReference>
<proteinExistence type="inferred from homology"/>
<feature type="binding site" evidence="5">
    <location>
        <position position="605"/>
    </location>
    <ligand>
        <name>FAD</name>
        <dbReference type="ChEBI" id="CHEBI:57692"/>
    </ligand>
</feature>
<comment type="catalytic activity">
    <reaction evidence="4">
        <text>a secondary aliphatic amine + O2 + H2O = a primary amine + an aldehyde + H2O2</text>
        <dbReference type="Rhea" id="RHEA:26414"/>
        <dbReference type="ChEBI" id="CHEBI:15377"/>
        <dbReference type="ChEBI" id="CHEBI:15379"/>
        <dbReference type="ChEBI" id="CHEBI:16240"/>
        <dbReference type="ChEBI" id="CHEBI:17478"/>
        <dbReference type="ChEBI" id="CHEBI:58855"/>
        <dbReference type="ChEBI" id="CHEBI:65296"/>
        <dbReference type="EC" id="1.4.3.4"/>
    </reaction>
</comment>
<dbReference type="AlphaFoldDB" id="A0A395NN44"/>
<evidence type="ECO:0000256" key="3">
    <source>
        <dbReference type="ARBA" id="ARBA00023002"/>
    </source>
</evidence>
<keyword evidence="6" id="KW-0274">FAD</keyword>
<dbReference type="EC" id="1.4.3.-" evidence="6"/>
<dbReference type="PRINTS" id="PR00757">
    <property type="entry name" value="AMINEOXDASEF"/>
</dbReference>
<feature type="binding site" evidence="5">
    <location>
        <begin position="202"/>
        <end position="203"/>
    </location>
    <ligand>
        <name>FAD</name>
        <dbReference type="ChEBI" id="CHEBI:57692"/>
    </ligand>
</feature>
<comment type="similarity">
    <text evidence="2 6">Belongs to the flavin monoamine oxidase family.</text>
</comment>
<dbReference type="Gene3D" id="1.10.405.10">
    <property type="entry name" value="Guanine Nucleotide Dissociation Inhibitor, domain 1"/>
    <property type="match status" value="1"/>
</dbReference>
<organism evidence="8 9">
    <name type="scientific">Trichoderma arundinaceum</name>
    <dbReference type="NCBI Taxonomy" id="490622"/>
    <lineage>
        <taxon>Eukaryota</taxon>
        <taxon>Fungi</taxon>
        <taxon>Dikarya</taxon>
        <taxon>Ascomycota</taxon>
        <taxon>Pezizomycotina</taxon>
        <taxon>Sordariomycetes</taxon>
        <taxon>Hypocreomycetidae</taxon>
        <taxon>Hypocreales</taxon>
        <taxon>Hypocreaceae</taxon>
        <taxon>Trichoderma</taxon>
    </lineage>
</organism>
<evidence type="ECO:0000256" key="4">
    <source>
        <dbReference type="ARBA" id="ARBA00048448"/>
    </source>
</evidence>
<dbReference type="InterPro" id="IPR036188">
    <property type="entry name" value="FAD/NAD-bd_sf"/>
</dbReference>
<dbReference type="GO" id="GO:0097621">
    <property type="term" value="F:monoamine oxidase activity"/>
    <property type="evidence" value="ECO:0007669"/>
    <property type="project" value="UniProtKB-EC"/>
</dbReference>
<dbReference type="OrthoDB" id="5046242at2759"/>
<dbReference type="SUPFAM" id="SSF51905">
    <property type="entry name" value="FAD/NAD(P)-binding domain"/>
    <property type="match status" value="1"/>
</dbReference>
<sequence length="638" mass="69279">MAPRDIRPSLNLANPTALPDPQWYSHSISIDGSGRTIRTSGQVAQRADGSWPSSLAEQIQQAVANLEKVLNAAGAFPRDIVHLRFYVVDWDLSAANDLVAPVLALLTDKYGAANKPLTTLIPVSKLAFPEAKFEIEAIASAGSASRPWIADKDMIHKNKDLAVATVSALTVETDVVVVGGGFSGVMAAYELNQAGYSVILLEAKHRIGGRSRTQRLRTNPDAVVELGATWINKKTQPTIYALTQKFGLETDVQYTEGDQVYQGYDGRIYRCNSNQAHNENAQHVQNFILLIAEAAEKCNIRVFDEFPEDEDVTMAEWVAQKGLADNPAIIATCRFLTLAVVGREPEEVGAHYFLDYLKSGFGYFSIASEGEDGAQSLKIKTGLFLGTSSIVDALANTLPAGSLMLHSPVDSISQHTKNEVHVITNSGTTYKAKKVIIAIPTNTYTNIQFTPPLPAGKKALVTQTKPGVYAKAILTYSSPWWREAGLVGKFESVIGPVCFSWDISDLSKKQYSLAIFVAGKIAAEWHKLDELAREQAIIEHLATLVGESSSLGAKARNVLEFNMVEWTKEEYIGGAPTSALGPGMLRKFGTVLREPVGNIHFGGGETAYEWKGYMEGAITAGQRAAKEVIDDLSSQSKL</sequence>